<accession>A0ABY7CWM3</accession>
<evidence type="ECO:0000313" key="2">
    <source>
        <dbReference type="Proteomes" id="UP001164743"/>
    </source>
</evidence>
<organism evidence="1 2">
    <name type="scientific">Puccinia triticina</name>
    <dbReference type="NCBI Taxonomy" id="208348"/>
    <lineage>
        <taxon>Eukaryota</taxon>
        <taxon>Fungi</taxon>
        <taxon>Dikarya</taxon>
        <taxon>Basidiomycota</taxon>
        <taxon>Pucciniomycotina</taxon>
        <taxon>Pucciniomycetes</taxon>
        <taxon>Pucciniales</taxon>
        <taxon>Pucciniaceae</taxon>
        <taxon>Puccinia</taxon>
    </lineage>
</organism>
<protein>
    <submittedName>
        <fullName evidence="1">Uncharacterized protein</fullName>
    </submittedName>
</protein>
<gene>
    <name evidence="1" type="ORF">PtA15_11A380</name>
</gene>
<sequence length="165" mass="18543">MEKYIRIQAPRTPPVAHNHCATPLATHRLQLQQSLPRLHVDEISYPAPSPPRHSAICPQIERVNPKITLCLATPLAIASPTTLIFHRAKPTVRLTLSPINSLAVVHRSLSRIIQFYHTGTNNCLAQPIQTLPPVLELRHFNQPQPFRAIMVNTFKVWIAANLDAK</sequence>
<dbReference type="RefSeq" id="XP_053025244.1">
    <property type="nucleotide sequence ID" value="XM_053161282.1"/>
</dbReference>
<name>A0ABY7CWM3_9BASI</name>
<reference evidence="1" key="1">
    <citation type="submission" date="2022-10" db="EMBL/GenBank/DDBJ databases">
        <title>Puccinia triticina Genome sequencing and assembly.</title>
        <authorList>
            <person name="Li C."/>
        </authorList>
    </citation>
    <scope>NUCLEOTIDE SEQUENCE</scope>
    <source>
        <strain evidence="1">Pt15</strain>
    </source>
</reference>
<evidence type="ECO:0000313" key="1">
    <source>
        <dbReference type="EMBL" id="WAQ89689.1"/>
    </source>
</evidence>
<dbReference type="EMBL" id="CP110431">
    <property type="protein sequence ID" value="WAQ89689.1"/>
    <property type="molecule type" value="Genomic_DNA"/>
</dbReference>
<proteinExistence type="predicted"/>
<dbReference type="Proteomes" id="UP001164743">
    <property type="component" value="Chromosome 11A"/>
</dbReference>
<keyword evidence="2" id="KW-1185">Reference proteome</keyword>
<dbReference type="GeneID" id="77802177"/>